<keyword evidence="3" id="KW-0720">Serine protease</keyword>
<proteinExistence type="predicted"/>
<dbReference type="PANTHER" id="PTHR24276:SF98">
    <property type="entry name" value="FI18310P1-RELATED"/>
    <property type="match status" value="1"/>
</dbReference>
<feature type="domain" description="Peptidase S1" evidence="5">
    <location>
        <begin position="38"/>
        <end position="257"/>
    </location>
</feature>
<dbReference type="GO" id="GO:0004252">
    <property type="term" value="F:serine-type endopeptidase activity"/>
    <property type="evidence" value="ECO:0007669"/>
    <property type="project" value="InterPro"/>
</dbReference>
<evidence type="ECO:0000256" key="2">
    <source>
        <dbReference type="ARBA" id="ARBA00022801"/>
    </source>
</evidence>
<organism evidence="6 7">
    <name type="scientific">Trichoplusia ni</name>
    <name type="common">Cabbage looper</name>
    <dbReference type="NCBI Taxonomy" id="7111"/>
    <lineage>
        <taxon>Eukaryota</taxon>
        <taxon>Metazoa</taxon>
        <taxon>Ecdysozoa</taxon>
        <taxon>Arthropoda</taxon>
        <taxon>Hexapoda</taxon>
        <taxon>Insecta</taxon>
        <taxon>Pterygota</taxon>
        <taxon>Neoptera</taxon>
        <taxon>Endopterygota</taxon>
        <taxon>Lepidoptera</taxon>
        <taxon>Glossata</taxon>
        <taxon>Ditrysia</taxon>
        <taxon>Noctuoidea</taxon>
        <taxon>Noctuidae</taxon>
        <taxon>Plusiinae</taxon>
        <taxon>Trichoplusia</taxon>
    </lineage>
</organism>
<reference evidence="7" key="1">
    <citation type="submission" date="2025-08" db="UniProtKB">
        <authorList>
            <consortium name="RefSeq"/>
        </authorList>
    </citation>
    <scope>IDENTIFICATION</scope>
</reference>
<keyword evidence="6" id="KW-1185">Reference proteome</keyword>
<protein>
    <submittedName>
        <fullName evidence="7">Trypsin CFT-1-like</fullName>
    </submittedName>
</protein>
<dbReference type="InterPro" id="IPR050430">
    <property type="entry name" value="Peptidase_S1"/>
</dbReference>
<dbReference type="KEGG" id="tnl:113497615"/>
<dbReference type="SUPFAM" id="SSF50494">
    <property type="entry name" value="Trypsin-like serine proteases"/>
    <property type="match status" value="1"/>
</dbReference>
<dbReference type="SMART" id="SM00020">
    <property type="entry name" value="Tryp_SPc"/>
    <property type="match status" value="1"/>
</dbReference>
<evidence type="ECO:0000313" key="7">
    <source>
        <dbReference type="RefSeq" id="XP_026733013.1"/>
    </source>
</evidence>
<dbReference type="InterPro" id="IPR009003">
    <property type="entry name" value="Peptidase_S1_PA"/>
</dbReference>
<dbReference type="RefSeq" id="XP_026733013.1">
    <property type="nucleotide sequence ID" value="XM_026877212.1"/>
</dbReference>
<dbReference type="InParanoid" id="A0A7E5VXE9"/>
<evidence type="ECO:0000313" key="6">
    <source>
        <dbReference type="Proteomes" id="UP000322000"/>
    </source>
</evidence>
<gene>
    <name evidence="7" type="primary">LOC113497615</name>
</gene>
<dbReference type="InterPro" id="IPR001254">
    <property type="entry name" value="Trypsin_dom"/>
</dbReference>
<dbReference type="Pfam" id="PF00089">
    <property type="entry name" value="Trypsin"/>
    <property type="match status" value="1"/>
</dbReference>
<keyword evidence="1" id="KW-0645">Protease</keyword>
<dbReference type="Gene3D" id="2.40.10.10">
    <property type="entry name" value="Trypsin-like serine proteases"/>
    <property type="match status" value="1"/>
</dbReference>
<dbReference type="AlphaFoldDB" id="A0A7E5VXE9"/>
<dbReference type="GeneID" id="113497615"/>
<name>A0A7E5VXE9_TRINI</name>
<dbReference type="InterPro" id="IPR018114">
    <property type="entry name" value="TRYPSIN_HIS"/>
</dbReference>
<accession>A0A7E5VXE9</accession>
<dbReference type="PANTHER" id="PTHR24276">
    <property type="entry name" value="POLYSERASE-RELATED"/>
    <property type="match status" value="1"/>
</dbReference>
<evidence type="ECO:0000256" key="4">
    <source>
        <dbReference type="ARBA" id="ARBA00023157"/>
    </source>
</evidence>
<dbReference type="GO" id="GO:0006508">
    <property type="term" value="P:proteolysis"/>
    <property type="evidence" value="ECO:0007669"/>
    <property type="project" value="UniProtKB-KW"/>
</dbReference>
<evidence type="ECO:0000256" key="3">
    <source>
        <dbReference type="ARBA" id="ARBA00022825"/>
    </source>
</evidence>
<dbReference type="OrthoDB" id="10059102at2759"/>
<dbReference type="PROSITE" id="PS00134">
    <property type="entry name" value="TRYPSIN_HIS"/>
    <property type="match status" value="1"/>
</dbReference>
<dbReference type="PROSITE" id="PS50240">
    <property type="entry name" value="TRYPSIN_DOM"/>
    <property type="match status" value="1"/>
</dbReference>
<dbReference type="InterPro" id="IPR043504">
    <property type="entry name" value="Peptidase_S1_PA_chymotrypsin"/>
</dbReference>
<evidence type="ECO:0000256" key="1">
    <source>
        <dbReference type="ARBA" id="ARBA00022670"/>
    </source>
</evidence>
<evidence type="ECO:0000259" key="5">
    <source>
        <dbReference type="PROSITE" id="PS50240"/>
    </source>
</evidence>
<keyword evidence="2" id="KW-0378">Hydrolase</keyword>
<keyword evidence="4" id="KW-1015">Disulfide bond</keyword>
<dbReference type="Proteomes" id="UP000322000">
    <property type="component" value="Chromosome 9"/>
</dbReference>
<sequence length="257" mass="28386">MKIVHSQLWKTETRTMRGVALLAFCLAAVAAVPSTSRLSDKSLTTIDQYPSSASILSTWDDIALVYVCAGVIINNRSILTAGHCMYYRPPSQYRVRIGSSYTNSGGQVLPALQLIIHPDFNDANLHSDLSIVRTPVFTYSHNIRPAPIAGYNLADDLNVWATSWRQIEGDRQISEEQVVTISNDLCRTRFDGIDAEVTSDVVCTRWPNQEFNGYCSGFGSGIYQSGILVAVHTNCFGSRPAINIRVANYTSWIQSNA</sequence>